<dbReference type="SUPFAM" id="SSF141986">
    <property type="entry name" value="LD-carboxypeptidase A C-terminal domain-like"/>
    <property type="match status" value="1"/>
</dbReference>
<dbReference type="InterPro" id="IPR029062">
    <property type="entry name" value="Class_I_gatase-like"/>
</dbReference>
<evidence type="ECO:0000313" key="9">
    <source>
        <dbReference type="Proteomes" id="UP001595453"/>
    </source>
</evidence>
<comment type="caution">
    <text evidence="8">The sequence shown here is derived from an EMBL/GenBank/DDBJ whole genome shotgun (WGS) entry which is preliminary data.</text>
</comment>
<comment type="similarity">
    <text evidence="1">Belongs to the peptidase S66 family.</text>
</comment>
<dbReference type="Gene3D" id="3.50.30.60">
    <property type="entry name" value="LD-carboxypeptidase A C-terminal domain-like"/>
    <property type="match status" value="1"/>
</dbReference>
<reference evidence="9" key="1">
    <citation type="journal article" date="2019" name="Int. J. Syst. Evol. Microbiol.">
        <title>The Global Catalogue of Microorganisms (GCM) 10K type strain sequencing project: providing services to taxonomists for standard genome sequencing and annotation.</title>
        <authorList>
            <consortium name="The Broad Institute Genomics Platform"/>
            <consortium name="The Broad Institute Genome Sequencing Center for Infectious Disease"/>
            <person name="Wu L."/>
            <person name="Ma J."/>
        </authorList>
    </citation>
    <scope>NUCLEOTIDE SEQUENCE [LARGE SCALE GENOMIC DNA]</scope>
    <source>
        <strain evidence="9">KCTC 42730</strain>
    </source>
</reference>
<proteinExistence type="inferred from homology"/>
<evidence type="ECO:0000256" key="2">
    <source>
        <dbReference type="ARBA" id="ARBA00022645"/>
    </source>
</evidence>
<dbReference type="EC" id="3.4.-.-" evidence="8"/>
<evidence type="ECO:0000259" key="6">
    <source>
        <dbReference type="Pfam" id="PF02016"/>
    </source>
</evidence>
<sequence>MLKFPAPLTANSHIAVTAFSSGVAAPYHPRLDFVLSELRALGFQVTEGQCLREDSCHVSAPKAQRAAELMRFLLDDTVDAVFAPWGGEFAMELLPLLDWSRLAAAKPKWLLGFSDISTILLALTCKLGWATAHGTNLMQLHRGQTDPLTSQVFNALALVRGEQLVQYPLSHFESQGVSMVRDPKAAFTLTEPSTWQALGKVNLPVSGRLFGGCLDILVHILATPYADIETFCQQYAPEGIILYFENAELPPNSYYRALMGLRMCGWFAKVNAILIGRNAKPVAHGQEITDKQAVQMAFADLTIPVLYDVDIGHLPPNLTLINGAQAELSLELGQFKLTQTWE</sequence>
<feature type="domain" description="LD-carboxypeptidase N-terminal" evidence="6">
    <location>
        <begin position="14"/>
        <end position="134"/>
    </location>
</feature>
<dbReference type="InterPro" id="IPR027461">
    <property type="entry name" value="Carboxypeptidase_A_C_sf"/>
</dbReference>
<dbReference type="InterPro" id="IPR003507">
    <property type="entry name" value="S66_fam"/>
</dbReference>
<dbReference type="InterPro" id="IPR040921">
    <property type="entry name" value="Peptidase_S66C"/>
</dbReference>
<keyword evidence="4 8" id="KW-0378">Hydrolase</keyword>
<dbReference type="InterPro" id="IPR027478">
    <property type="entry name" value="LdcA_N"/>
</dbReference>
<dbReference type="RefSeq" id="WP_377120902.1">
    <property type="nucleotide sequence ID" value="NZ_JBHRSD010000006.1"/>
</dbReference>
<dbReference type="EMBL" id="JBHRSD010000006">
    <property type="protein sequence ID" value="MFC3031558.1"/>
    <property type="molecule type" value="Genomic_DNA"/>
</dbReference>
<keyword evidence="9" id="KW-1185">Reference proteome</keyword>
<name>A0ABV7CG54_9GAMM</name>
<keyword evidence="2" id="KW-0121">Carboxypeptidase</keyword>
<dbReference type="InterPro" id="IPR040449">
    <property type="entry name" value="Peptidase_S66_N"/>
</dbReference>
<organism evidence="8 9">
    <name type="scientific">Pseudoalteromonas fenneropenaei</name>
    <dbReference type="NCBI Taxonomy" id="1737459"/>
    <lineage>
        <taxon>Bacteria</taxon>
        <taxon>Pseudomonadati</taxon>
        <taxon>Pseudomonadota</taxon>
        <taxon>Gammaproteobacteria</taxon>
        <taxon>Alteromonadales</taxon>
        <taxon>Pseudoalteromonadaceae</taxon>
        <taxon>Pseudoalteromonas</taxon>
    </lineage>
</organism>
<dbReference type="Pfam" id="PF17676">
    <property type="entry name" value="Peptidase_S66C"/>
    <property type="match status" value="1"/>
</dbReference>
<dbReference type="SUPFAM" id="SSF52317">
    <property type="entry name" value="Class I glutamine amidotransferase-like"/>
    <property type="match status" value="1"/>
</dbReference>
<accession>A0ABV7CG54</accession>
<evidence type="ECO:0000313" key="8">
    <source>
        <dbReference type="EMBL" id="MFC3031558.1"/>
    </source>
</evidence>
<gene>
    <name evidence="8" type="ORF">ACFOEE_03350</name>
</gene>
<dbReference type="PANTHER" id="PTHR30237:SF2">
    <property type="entry name" value="MUREIN TETRAPEPTIDE CARBOXYPEPTIDASE"/>
    <property type="match status" value="1"/>
</dbReference>
<dbReference type="GO" id="GO:0016787">
    <property type="term" value="F:hydrolase activity"/>
    <property type="evidence" value="ECO:0007669"/>
    <property type="project" value="UniProtKB-KW"/>
</dbReference>
<evidence type="ECO:0000259" key="7">
    <source>
        <dbReference type="Pfam" id="PF17676"/>
    </source>
</evidence>
<feature type="domain" description="LD-carboxypeptidase C-terminal" evidence="7">
    <location>
        <begin position="206"/>
        <end position="328"/>
    </location>
</feature>
<dbReference type="Gene3D" id="3.40.50.10740">
    <property type="entry name" value="Class I glutamine amidotransferase-like"/>
    <property type="match status" value="1"/>
</dbReference>
<keyword evidence="3" id="KW-0645">Protease</keyword>
<dbReference type="CDD" id="cd07062">
    <property type="entry name" value="Peptidase_S66_mccF_like"/>
    <property type="match status" value="1"/>
</dbReference>
<dbReference type="PANTHER" id="PTHR30237">
    <property type="entry name" value="MURAMOYLTETRAPEPTIDE CARBOXYPEPTIDASE"/>
    <property type="match status" value="1"/>
</dbReference>
<keyword evidence="5" id="KW-0720">Serine protease</keyword>
<evidence type="ECO:0000256" key="5">
    <source>
        <dbReference type="ARBA" id="ARBA00022825"/>
    </source>
</evidence>
<protein>
    <submittedName>
        <fullName evidence="8">S66 peptidase family protein</fullName>
        <ecNumber evidence="8">3.4.-.-</ecNumber>
    </submittedName>
</protein>
<dbReference type="PIRSF" id="PIRSF028757">
    <property type="entry name" value="LD-carboxypeptidase"/>
    <property type="match status" value="1"/>
</dbReference>
<evidence type="ECO:0000256" key="1">
    <source>
        <dbReference type="ARBA" id="ARBA00010233"/>
    </source>
</evidence>
<evidence type="ECO:0000256" key="3">
    <source>
        <dbReference type="ARBA" id="ARBA00022670"/>
    </source>
</evidence>
<evidence type="ECO:0000256" key="4">
    <source>
        <dbReference type="ARBA" id="ARBA00022801"/>
    </source>
</evidence>
<dbReference type="Pfam" id="PF02016">
    <property type="entry name" value="Peptidase_S66"/>
    <property type="match status" value="1"/>
</dbReference>
<dbReference type="Proteomes" id="UP001595453">
    <property type="component" value="Unassembled WGS sequence"/>
</dbReference>